<protein>
    <submittedName>
        <fullName evidence="2">Uncharacterized protein</fullName>
    </submittedName>
</protein>
<proteinExistence type="predicted"/>
<feature type="region of interest" description="Disordered" evidence="1">
    <location>
        <begin position="30"/>
        <end position="109"/>
    </location>
</feature>
<comment type="caution">
    <text evidence="2">The sequence shown here is derived from an EMBL/GenBank/DDBJ whole genome shotgun (WGS) entry which is preliminary data.</text>
</comment>
<accession>A0A6G3SN67</accession>
<organism evidence="2">
    <name type="scientific">Streptomyces anulatus</name>
    <name type="common">Streptomyces chrysomallus</name>
    <dbReference type="NCBI Taxonomy" id="1892"/>
    <lineage>
        <taxon>Bacteria</taxon>
        <taxon>Bacillati</taxon>
        <taxon>Actinomycetota</taxon>
        <taxon>Actinomycetes</taxon>
        <taxon>Kitasatosporales</taxon>
        <taxon>Streptomycetaceae</taxon>
        <taxon>Streptomyces</taxon>
    </lineage>
</organism>
<name>A0A6G3SN67_STRAQ</name>
<dbReference type="AlphaFoldDB" id="A0A6G3SN67"/>
<sequence>MKSARRTPFRVWLVWLLVPVLLAVAGCGASGRRGGGPDADSDRPPASSGARDGDESGDSGGGAGVEFGVDVSIGGGSGSDGGSGSGGDGGSGSGGGAAKQPPPANDPTTEAFRRVQVGSCLPIHQTGSGGDWNVGVPPAAVSCDTQRAGLFRVTRTGGESVNCEAGAGSTSWISPRSGATEAVKLCLERVWVKQYCILAEDNGGSMSLGSTTAVDCGATSVPRPYNRVLAISGVYRAPADANSAHCREGATDPRTYWSLVVTGRTILVCFTYPNT</sequence>
<gene>
    <name evidence="2" type="ORF">G3I43_06700</name>
</gene>
<reference evidence="2" key="1">
    <citation type="submission" date="2020-01" db="EMBL/GenBank/DDBJ databases">
        <title>Insect and environment-associated Actinomycetes.</title>
        <authorList>
            <person name="Currrie C."/>
            <person name="Chevrette M."/>
            <person name="Carlson C."/>
            <person name="Stubbendieck R."/>
            <person name="Wendt-Pienkowski E."/>
        </authorList>
    </citation>
    <scope>NUCLEOTIDE SEQUENCE</scope>
    <source>
        <strain evidence="2">SID505</strain>
    </source>
</reference>
<dbReference type="PROSITE" id="PS51257">
    <property type="entry name" value="PROKAR_LIPOPROTEIN"/>
    <property type="match status" value="1"/>
</dbReference>
<evidence type="ECO:0000256" key="1">
    <source>
        <dbReference type="SAM" id="MobiDB-lite"/>
    </source>
</evidence>
<feature type="compositionally biased region" description="Gly residues" evidence="1">
    <location>
        <begin position="73"/>
        <end position="97"/>
    </location>
</feature>
<evidence type="ECO:0000313" key="2">
    <source>
        <dbReference type="EMBL" id="NEB83868.1"/>
    </source>
</evidence>
<dbReference type="EMBL" id="JAAGMK010000162">
    <property type="protein sequence ID" value="NEB83868.1"/>
    <property type="molecule type" value="Genomic_DNA"/>
</dbReference>